<accession>A0AAD1EMT9</accession>
<protein>
    <submittedName>
        <fullName evidence="1">AAA family ATPase</fullName>
    </submittedName>
</protein>
<dbReference type="SUPFAM" id="SSF52540">
    <property type="entry name" value="P-loop containing nucleoside triphosphate hydrolases"/>
    <property type="match status" value="1"/>
</dbReference>
<dbReference type="KEGG" id="ria:C7V51_11990"/>
<evidence type="ECO:0000313" key="2">
    <source>
        <dbReference type="Proteomes" id="UP000283946"/>
    </source>
</evidence>
<gene>
    <name evidence="1" type="ORF">C7V51_11990</name>
</gene>
<proteinExistence type="predicted"/>
<organism evidence="1 2">
    <name type="scientific">Rathayibacter iranicus</name>
    <dbReference type="NCBI Taxonomy" id="59737"/>
    <lineage>
        <taxon>Bacteria</taxon>
        <taxon>Bacillati</taxon>
        <taxon>Actinomycetota</taxon>
        <taxon>Actinomycetes</taxon>
        <taxon>Micrococcales</taxon>
        <taxon>Microbacteriaceae</taxon>
        <taxon>Rathayibacter</taxon>
    </lineage>
</organism>
<dbReference type="InterPro" id="IPR027417">
    <property type="entry name" value="P-loop_NTPase"/>
</dbReference>
<reference evidence="1 2" key="1">
    <citation type="submission" date="2018-03" db="EMBL/GenBank/DDBJ databases">
        <title>Bacteriophage NCPPB3778 and a type I-E CRISPR drive the evolution of the US Biological Select Agent, Rathayibacter toxicus.</title>
        <authorList>
            <person name="Davis E.W.II."/>
            <person name="Tabima J.F."/>
            <person name="Weisberg A.J."/>
            <person name="Dantas Lopes L."/>
            <person name="Wiseman M.S."/>
            <person name="Wiseman M.S."/>
            <person name="Pupko T."/>
            <person name="Belcher M.S."/>
            <person name="Sechler A.J."/>
            <person name="Tancos M.A."/>
            <person name="Schroeder B.K."/>
            <person name="Murray T.D."/>
            <person name="Luster D.G."/>
            <person name="Schneider W.L."/>
            <person name="Rogers E."/>
            <person name="Andreote F.D."/>
            <person name="Grunwald N.J."/>
            <person name="Putnam M.L."/>
            <person name="Chang J.H."/>
        </authorList>
    </citation>
    <scope>NUCLEOTIDE SEQUENCE [LARGE SCALE GENOMIC DNA]</scope>
    <source>
        <strain evidence="1 2">NCCPB 2253</strain>
    </source>
</reference>
<name>A0AAD1EMT9_9MICO</name>
<sequence>MRTALDNPFSPGSDAVPEIWAGRTEQLSDWRDVLRPRLLRGLPERGRTILGEPGLGKSSLVRRIAQDAAAEGDWVTPQLRIPSGGDPLKLVAAAVLGLAEMAGLATAREKRITSRLERVQSVAAAGLSLTLRGQEGPEPHTALTELLVEVGRAAIAHEVVALVHLDEVQNIVDESALSQLLIALGDAITHEEVVTLPGGARVTRFLPLAVYLTGLPDFEDRAGGQKGATFARRFKTTVLTAIDDEDIVAALQDFVLPGWEVPNGEGAAGRIRMEADAVTAIVDLCRGEPFLFQLAGESAWYAGTDPTITRSQVLAGWRGAQREAAAHVERILGRLPPRERMFLDAMAAVPAHERTLTRIAQEIGLSRATEVGTTAQRLDTVRGIIDRGKPYSFRHRAIEAYMTSEWPRVE</sequence>
<dbReference type="EMBL" id="CP028130">
    <property type="protein sequence ID" value="AZZ56517.1"/>
    <property type="molecule type" value="Genomic_DNA"/>
</dbReference>
<dbReference type="AlphaFoldDB" id="A0AAD1EMT9"/>
<dbReference type="RefSeq" id="WP_104265706.1">
    <property type="nucleotide sequence ID" value="NZ_CP028130.1"/>
</dbReference>
<dbReference type="Gene3D" id="3.40.50.300">
    <property type="entry name" value="P-loop containing nucleotide triphosphate hydrolases"/>
    <property type="match status" value="1"/>
</dbReference>
<evidence type="ECO:0000313" key="1">
    <source>
        <dbReference type="EMBL" id="AZZ56517.1"/>
    </source>
</evidence>
<dbReference type="Proteomes" id="UP000283946">
    <property type="component" value="Chromosome"/>
</dbReference>